<dbReference type="GeneID" id="83623586"/>
<keyword evidence="2" id="KW-0808">Transferase</keyword>
<dbReference type="EMBL" id="CP106982">
    <property type="protein sequence ID" value="UYF93501.1"/>
    <property type="molecule type" value="Genomic_DNA"/>
</dbReference>
<dbReference type="RefSeq" id="WP_235431163.1">
    <property type="nucleotide sequence ID" value="NZ_CP011341.1"/>
</dbReference>
<evidence type="ECO:0000313" key="2">
    <source>
        <dbReference type="EMBL" id="UYF93501.1"/>
    </source>
</evidence>
<dbReference type="GO" id="GO:0032259">
    <property type="term" value="P:methylation"/>
    <property type="evidence" value="ECO:0007669"/>
    <property type="project" value="UniProtKB-KW"/>
</dbReference>
<accession>A0AA46SCZ9</accession>
<protein>
    <submittedName>
        <fullName evidence="2">Class I SAM-dependent methyltransferase</fullName>
    </submittedName>
</protein>
<keyword evidence="2" id="KW-0489">Methyltransferase</keyword>
<dbReference type="InterPro" id="IPR029063">
    <property type="entry name" value="SAM-dependent_MTases_sf"/>
</dbReference>
<dbReference type="Gene3D" id="3.40.50.150">
    <property type="entry name" value="Vaccinia Virus protein VP39"/>
    <property type="match status" value="1"/>
</dbReference>
<dbReference type="AlphaFoldDB" id="A0AA46SCZ9"/>
<proteinExistence type="predicted"/>
<dbReference type="InterPro" id="IPR050508">
    <property type="entry name" value="Methyltransf_Superfamily"/>
</dbReference>
<evidence type="ECO:0000313" key="3">
    <source>
        <dbReference type="Proteomes" id="UP001163947"/>
    </source>
</evidence>
<reference evidence="2" key="1">
    <citation type="submission" date="2022-09" db="EMBL/GenBank/DDBJ databases">
        <title>The genome sequence of Rhodococcus aetherivorans N1.</title>
        <authorList>
            <person name="Jiang W."/>
        </authorList>
    </citation>
    <scope>NUCLEOTIDE SEQUENCE</scope>
    <source>
        <strain evidence="2">N1</strain>
    </source>
</reference>
<dbReference type="InterPro" id="IPR013216">
    <property type="entry name" value="Methyltransf_11"/>
</dbReference>
<evidence type="ECO:0000259" key="1">
    <source>
        <dbReference type="Pfam" id="PF08241"/>
    </source>
</evidence>
<feature type="domain" description="Methyltransferase type 11" evidence="1">
    <location>
        <begin position="71"/>
        <end position="159"/>
    </location>
</feature>
<organism evidence="2 3">
    <name type="scientific">Rhodococcus aetherivorans</name>
    <dbReference type="NCBI Taxonomy" id="191292"/>
    <lineage>
        <taxon>Bacteria</taxon>
        <taxon>Bacillati</taxon>
        <taxon>Actinomycetota</taxon>
        <taxon>Actinomycetes</taxon>
        <taxon>Mycobacteriales</taxon>
        <taxon>Nocardiaceae</taxon>
        <taxon>Rhodococcus</taxon>
    </lineage>
</organism>
<dbReference type="Pfam" id="PF08241">
    <property type="entry name" value="Methyltransf_11"/>
    <property type="match status" value="1"/>
</dbReference>
<dbReference type="SUPFAM" id="SSF53335">
    <property type="entry name" value="S-adenosyl-L-methionine-dependent methyltransferases"/>
    <property type="match status" value="1"/>
</dbReference>
<name>A0AA46SCZ9_9NOCA</name>
<dbReference type="CDD" id="cd02440">
    <property type="entry name" value="AdoMet_MTases"/>
    <property type="match status" value="1"/>
</dbReference>
<gene>
    <name evidence="2" type="ORF">OCS65_24200</name>
</gene>
<dbReference type="Proteomes" id="UP001163947">
    <property type="component" value="Chromosome"/>
</dbReference>
<dbReference type="GO" id="GO:0008757">
    <property type="term" value="F:S-adenosylmethionine-dependent methyltransferase activity"/>
    <property type="evidence" value="ECO:0007669"/>
    <property type="project" value="InterPro"/>
</dbReference>
<dbReference type="PANTHER" id="PTHR42912">
    <property type="entry name" value="METHYLTRANSFERASE"/>
    <property type="match status" value="1"/>
</dbReference>
<sequence>MSTNEPFVPFERTPGEEIDAAHPSARWMTSDAAQARDYDTWFATPWGAHAWAVERGAIDVALPEVAGRTVVEIGCGTGRLVCHLVHRGARVIGVDLSAGMLAVAAARAPGRVVRADAARLPVPDAAADAAVTVATLEFTDAAAVLTEMARITRPGGRIVALTLNPTSPWGWLDRPTRRAPYSDGRFVTRRELRRLGARHGRARVQGRLFTAAHPRFGHRLEPAAALIGRIVPQFGAVQVLVVDRTR</sequence>